<evidence type="ECO:0000256" key="1">
    <source>
        <dbReference type="ARBA" id="ARBA00004496"/>
    </source>
</evidence>
<dbReference type="PANTHER" id="PTHR33540">
    <property type="entry name" value="TRNA THREONYLCARBAMOYLADENOSINE BIOSYNTHESIS PROTEIN TSAE"/>
    <property type="match status" value="1"/>
</dbReference>
<evidence type="ECO:0000256" key="4">
    <source>
        <dbReference type="ARBA" id="ARBA00022490"/>
    </source>
</evidence>
<dbReference type="EMBL" id="PRLM01000003">
    <property type="protein sequence ID" value="RYC74859.1"/>
    <property type="molecule type" value="Genomic_DNA"/>
</dbReference>
<evidence type="ECO:0000256" key="9">
    <source>
        <dbReference type="ARBA" id="ARBA00022842"/>
    </source>
</evidence>
<dbReference type="Proteomes" id="UP001191019">
    <property type="component" value="Unassembled WGS sequence"/>
</dbReference>
<keyword evidence="6" id="KW-0479">Metal-binding</keyword>
<proteinExistence type="inferred from homology"/>
<comment type="subcellular location">
    <subcellularLocation>
        <location evidence="1">Cytoplasm</location>
    </subcellularLocation>
</comment>
<dbReference type="Pfam" id="PF02367">
    <property type="entry name" value="TsaE"/>
    <property type="match status" value="1"/>
</dbReference>
<evidence type="ECO:0000256" key="8">
    <source>
        <dbReference type="ARBA" id="ARBA00022840"/>
    </source>
</evidence>
<comment type="caution">
    <text evidence="11">The sequence shown here is derived from an EMBL/GenBank/DDBJ whole genome shotgun (WGS) entry which is preliminary data.</text>
</comment>
<keyword evidence="4" id="KW-0963">Cytoplasm</keyword>
<sequence length="134" mass="15189">MIIKSEQEMLNFGKNFAKSLKNHVIELIGDVGAGKTTFTRGLAEGLGVKEPITSPSFTISKSYPLPNHKGHLIHYDFYRLPDPGLMLDDLRENLENPDNVIVIEWGKSIENTLPKNHTKIEIKYNENNTREISL</sequence>
<dbReference type="InterPro" id="IPR003442">
    <property type="entry name" value="T6A_TsaE"/>
</dbReference>
<evidence type="ECO:0000256" key="10">
    <source>
        <dbReference type="ARBA" id="ARBA00032441"/>
    </source>
</evidence>
<dbReference type="PANTHER" id="PTHR33540:SF2">
    <property type="entry name" value="TRNA THREONYLCARBAMOYLADENOSINE BIOSYNTHESIS PROTEIN TSAE"/>
    <property type="match status" value="1"/>
</dbReference>
<name>A0ABY0FNF8_9BACT</name>
<evidence type="ECO:0000256" key="6">
    <source>
        <dbReference type="ARBA" id="ARBA00022723"/>
    </source>
</evidence>
<organism evidence="11 12">
    <name type="scientific">Candidatus Nanosyncoccus alces</name>
    <dbReference type="NCBI Taxonomy" id="2171997"/>
    <lineage>
        <taxon>Bacteria</taxon>
        <taxon>Candidatus Saccharimonadota</taxon>
        <taxon>Candidatus Nanosyncoccalia</taxon>
        <taxon>Candidatus Nanosyncoccales</taxon>
        <taxon>Candidatus Nanosyncoccaceae</taxon>
        <taxon>Candidatus Nanosyncoccus</taxon>
    </lineage>
</organism>
<evidence type="ECO:0000256" key="3">
    <source>
        <dbReference type="ARBA" id="ARBA00019010"/>
    </source>
</evidence>
<reference evidence="11 12" key="1">
    <citation type="journal article" date="2018" name="bioRxiv">
        <title>Evidence of independent acquisition and adaption of ultra-small bacteria to human hosts across the highly diverse yet reduced genomes of the phylum Saccharibacteria.</title>
        <authorList>
            <person name="McLean J.S."/>
            <person name="Bor B."/>
            <person name="To T.T."/>
            <person name="Liu Q."/>
            <person name="Kearns K.A."/>
            <person name="Solden L.M."/>
            <person name="Wrighton K.C."/>
            <person name="He X."/>
            <person name="Shi W."/>
        </authorList>
    </citation>
    <scope>NUCLEOTIDE SEQUENCE [LARGE SCALE GENOMIC DNA]</scope>
    <source>
        <strain evidence="11 12">TM7_G3_2_Rum_HOT_351B</strain>
    </source>
</reference>
<dbReference type="Gene3D" id="3.40.50.300">
    <property type="entry name" value="P-loop containing nucleotide triphosphate hydrolases"/>
    <property type="match status" value="1"/>
</dbReference>
<evidence type="ECO:0000256" key="5">
    <source>
        <dbReference type="ARBA" id="ARBA00022694"/>
    </source>
</evidence>
<evidence type="ECO:0000313" key="12">
    <source>
        <dbReference type="Proteomes" id="UP001191019"/>
    </source>
</evidence>
<keyword evidence="8" id="KW-0067">ATP-binding</keyword>
<evidence type="ECO:0000256" key="2">
    <source>
        <dbReference type="ARBA" id="ARBA00007599"/>
    </source>
</evidence>
<dbReference type="NCBIfam" id="TIGR00150">
    <property type="entry name" value="T6A_YjeE"/>
    <property type="match status" value="1"/>
</dbReference>
<evidence type="ECO:0000256" key="7">
    <source>
        <dbReference type="ARBA" id="ARBA00022741"/>
    </source>
</evidence>
<dbReference type="SUPFAM" id="SSF52540">
    <property type="entry name" value="P-loop containing nucleoside triphosphate hydrolases"/>
    <property type="match status" value="1"/>
</dbReference>
<dbReference type="InterPro" id="IPR027417">
    <property type="entry name" value="P-loop_NTPase"/>
</dbReference>
<dbReference type="RefSeq" id="WP_164998335.1">
    <property type="nucleotide sequence ID" value="NZ_PRLM01000003.1"/>
</dbReference>
<reference evidence="11 12" key="2">
    <citation type="journal article" date="2020" name="Cell Rep.">
        <title>Acquisition and Adaptation of Ultra-small Parasitic Reduced Genome Bacteria to Mammalian Hosts.</title>
        <authorList>
            <person name="McLean J.S."/>
            <person name="Bor B."/>
            <person name="Kerns K.A."/>
            <person name="Liu Q."/>
            <person name="To T.T."/>
            <person name="Solden L."/>
            <person name="Hendrickson E.L."/>
            <person name="Wrighton K."/>
            <person name="Shi W."/>
            <person name="He X."/>
        </authorList>
    </citation>
    <scope>NUCLEOTIDE SEQUENCE [LARGE SCALE GENOMIC DNA]</scope>
    <source>
        <strain evidence="11 12">TM7_G3_2_Rum_HOT_351B</strain>
    </source>
</reference>
<keyword evidence="9" id="KW-0460">Magnesium</keyword>
<accession>A0ABY0FNF8</accession>
<protein>
    <recommendedName>
        <fullName evidence="3">tRNA threonylcarbamoyladenosine biosynthesis protein TsaE</fullName>
    </recommendedName>
    <alternativeName>
        <fullName evidence="10">t(6)A37 threonylcarbamoyladenosine biosynthesis protein TsaE</fullName>
    </alternativeName>
</protein>
<keyword evidence="7" id="KW-0547">Nucleotide-binding</keyword>
<gene>
    <name evidence="11" type="primary">tsaE</name>
    <name evidence="11" type="ORF">G3RUM_00408</name>
</gene>
<keyword evidence="12" id="KW-1185">Reference proteome</keyword>
<comment type="similarity">
    <text evidence="2">Belongs to the TsaE family.</text>
</comment>
<keyword evidence="5" id="KW-0819">tRNA processing</keyword>
<evidence type="ECO:0000313" key="11">
    <source>
        <dbReference type="EMBL" id="RYC74859.1"/>
    </source>
</evidence>